<dbReference type="PANTHER" id="PTHR46010">
    <property type="entry name" value="PROTEIN IWS1 HOMOLOG"/>
    <property type="match status" value="1"/>
</dbReference>
<feature type="region of interest" description="Disordered" evidence="3">
    <location>
        <begin position="1"/>
        <end position="108"/>
    </location>
</feature>
<feature type="region of interest" description="Disordered" evidence="3">
    <location>
        <begin position="385"/>
        <end position="411"/>
    </location>
</feature>
<dbReference type="Proteomes" id="UP001626550">
    <property type="component" value="Unassembled WGS sequence"/>
</dbReference>
<feature type="compositionally biased region" description="Basic and acidic residues" evidence="3">
    <location>
        <begin position="385"/>
        <end position="408"/>
    </location>
</feature>
<evidence type="ECO:0000256" key="3">
    <source>
        <dbReference type="SAM" id="MobiDB-lite"/>
    </source>
</evidence>
<comment type="subcellular location">
    <subcellularLocation>
        <location evidence="2">Nucleus</location>
    </subcellularLocation>
</comment>
<feature type="region of interest" description="Disordered" evidence="3">
    <location>
        <begin position="155"/>
        <end position="182"/>
    </location>
</feature>
<dbReference type="AlphaFoldDB" id="A0ABD2QNM8"/>
<organism evidence="5 6">
    <name type="scientific">Cichlidogyrus casuarinus</name>
    <dbReference type="NCBI Taxonomy" id="1844966"/>
    <lineage>
        <taxon>Eukaryota</taxon>
        <taxon>Metazoa</taxon>
        <taxon>Spiralia</taxon>
        <taxon>Lophotrochozoa</taxon>
        <taxon>Platyhelminthes</taxon>
        <taxon>Monogenea</taxon>
        <taxon>Monopisthocotylea</taxon>
        <taxon>Dactylogyridea</taxon>
        <taxon>Ancyrocephalidae</taxon>
        <taxon>Cichlidogyrus</taxon>
    </lineage>
</organism>
<accession>A0ABD2QNM8</accession>
<feature type="compositionally biased region" description="Basic and acidic residues" evidence="3">
    <location>
        <begin position="1"/>
        <end position="26"/>
    </location>
</feature>
<dbReference type="InterPro" id="IPR051037">
    <property type="entry name" value="RNAPII_TF_IWS1"/>
</dbReference>
<dbReference type="EMBL" id="JBJKFK010000010">
    <property type="protein sequence ID" value="KAL3321120.1"/>
    <property type="molecule type" value="Genomic_DNA"/>
</dbReference>
<dbReference type="InterPro" id="IPR017923">
    <property type="entry name" value="TFIIS_N"/>
</dbReference>
<gene>
    <name evidence="5" type="primary">IWS1</name>
    <name evidence="5" type="ORF">Ciccas_000195</name>
</gene>
<dbReference type="PROSITE" id="PS51319">
    <property type="entry name" value="TFIIS_N"/>
    <property type="match status" value="1"/>
</dbReference>
<proteinExistence type="inferred from homology"/>
<keyword evidence="6" id="KW-1185">Reference proteome</keyword>
<dbReference type="Pfam" id="PF08711">
    <property type="entry name" value="Med26"/>
    <property type="match status" value="1"/>
</dbReference>
<comment type="caution">
    <text evidence="5">The sequence shown here is derived from an EMBL/GenBank/DDBJ whole genome shotgun (WGS) entry which is preliminary data.</text>
</comment>
<comment type="similarity">
    <text evidence="1">Belongs to the IWS1 family.</text>
</comment>
<dbReference type="Gene3D" id="1.20.930.10">
    <property type="entry name" value="Conserved domain common to transcription factors TFIIS, elongin A, CRSP70"/>
    <property type="match status" value="1"/>
</dbReference>
<evidence type="ECO:0000313" key="5">
    <source>
        <dbReference type="EMBL" id="KAL3321120.1"/>
    </source>
</evidence>
<sequence>MSDKVIIKCDDTETEYRIDVELDAKTPHYSPSIPDHGNNQSSDEEEDKEDNYSPTYSPSYVKTPLIDALKTPRDDEDLKIEAKSPVYTPKPIEPLSPRPGASQSEKEVYVQEIVEEGENEFEGFDETEIDTQNQPATEGIIADIFGESDQEEEFEGFAENEVDDKVETGATPDEGSTLHQTAADYRDNDLEDDGRFVSDFDQYLEKKRIENSRKRRRENGVEFLNDSDDIIQACIKKMRHAAEADRMLFASGKPAVRKVVLVPNVIALMKKAGLKNILIENGMLAALTDWLSPLKGQTLPSLPIREAILKALEEFKCLPADVLKESGIGKAIMYLYKHPKETKENKTIAGKLINEWCRPIFNLQSDYQNISKEERRKLTAEQLPRRRTFEKESAVNHTEPEPHLKPGDDGFINRARVPEPSRSDYVITPKWNLPEEEAAFIDRDDNDDTEDVGSFKRKLAKRVFRASENKERMQSTRLESNIRQLTKVAHVNAKKKFARAINMSIEGRKMPM</sequence>
<keyword evidence="2" id="KW-0539">Nucleus</keyword>
<feature type="domain" description="TFIIS N-terminal" evidence="4">
    <location>
        <begin position="285"/>
        <end position="363"/>
    </location>
</feature>
<dbReference type="InterPro" id="IPR035441">
    <property type="entry name" value="TFIIS/LEDGF_dom_sf"/>
</dbReference>
<reference evidence="5 6" key="1">
    <citation type="submission" date="2024-11" db="EMBL/GenBank/DDBJ databases">
        <title>Adaptive evolution of stress response genes in parasites aligns with host niche diversity.</title>
        <authorList>
            <person name="Hahn C."/>
            <person name="Resl P."/>
        </authorList>
    </citation>
    <scope>NUCLEOTIDE SEQUENCE [LARGE SCALE GENOMIC DNA]</scope>
    <source>
        <strain evidence="5">EGGRZ-B1_66</strain>
        <tissue evidence="5">Body</tissue>
    </source>
</reference>
<dbReference type="SUPFAM" id="SSF47676">
    <property type="entry name" value="Conserved domain common to transcription factors TFIIS, elongin A, CRSP70"/>
    <property type="match status" value="1"/>
</dbReference>
<evidence type="ECO:0000259" key="4">
    <source>
        <dbReference type="PROSITE" id="PS51319"/>
    </source>
</evidence>
<evidence type="ECO:0000256" key="1">
    <source>
        <dbReference type="ARBA" id="ARBA00037992"/>
    </source>
</evidence>
<protein>
    <submittedName>
        <fullName evidence="5">Transcription factor iws1</fullName>
    </submittedName>
</protein>
<evidence type="ECO:0000256" key="2">
    <source>
        <dbReference type="PROSITE-ProRule" id="PRU00649"/>
    </source>
</evidence>
<evidence type="ECO:0000313" key="6">
    <source>
        <dbReference type="Proteomes" id="UP001626550"/>
    </source>
</evidence>
<dbReference type="GO" id="GO:0005634">
    <property type="term" value="C:nucleus"/>
    <property type="evidence" value="ECO:0007669"/>
    <property type="project" value="UniProtKB-SubCell"/>
</dbReference>
<dbReference type="PANTHER" id="PTHR46010:SF1">
    <property type="entry name" value="PROTEIN IWS1 HOMOLOG"/>
    <property type="match status" value="1"/>
</dbReference>
<feature type="compositionally biased region" description="Acidic residues" evidence="3">
    <location>
        <begin position="155"/>
        <end position="164"/>
    </location>
</feature>
<name>A0ABD2QNM8_9PLAT</name>